<comment type="caution">
    <text evidence="1">The sequence shown here is derived from an EMBL/GenBank/DDBJ whole genome shotgun (WGS) entry which is preliminary data.</text>
</comment>
<dbReference type="Proteomes" id="UP000051063">
    <property type="component" value="Unassembled WGS sequence"/>
</dbReference>
<reference evidence="1 2" key="1">
    <citation type="submission" date="2015-09" db="EMBL/GenBank/DDBJ databases">
        <title>Genome sequencing project for genomic taxonomy and phylogenomics of Bacillus-like bacteria.</title>
        <authorList>
            <person name="Liu B."/>
            <person name="Wang J."/>
            <person name="Zhu Y."/>
            <person name="Liu G."/>
            <person name="Chen Q."/>
            <person name="Chen Z."/>
            <person name="Lan J."/>
            <person name="Che J."/>
            <person name="Ge C."/>
            <person name="Shi H."/>
            <person name="Pan Z."/>
            <person name="Liu X."/>
        </authorList>
    </citation>
    <scope>NUCLEOTIDE SEQUENCE [LARGE SCALE GENOMIC DNA]</scope>
    <source>
        <strain evidence="1 2">DSM 8552</strain>
    </source>
</reference>
<sequence length="482" mass="52625">MSILTPQPYVVSITDYKQYAVNVGTATEDWSDAIQRAVNDVSQKASNSSTGFESNIQGIVSFPIQRFKIRKPILLPPQGIVLEGTSISSVVLDDIYTGKFTFVPCTIIEKTTNNTYGAKTRKSRGSAITDDYNVDAFFLVDHGENNTNYNTSLQFLSLYSTAPKRVRYGIYAPRTTHATFSNIQTYYCDYGFFTYDSWMTKIDKFFARDCVSALCWQDDGTNNGTGTSLNATNVWANTAQVGIDITLLNYSTFTSCGVDHVNSGTARAYSFKKCNGVTLNGCGAEDIKGDVLYFENTAAVVNAFNSYYLLGAPVTRGTSGVVFATGSSNIVFNACKFPNYQTSDPSDNSYTLSTTNNFNHIVQNGADVMFNLCQLPTNGNSYVSYSNNSSGTYVDENGTTTCINVNGVIYKGTIVNGLKRMLGTAMPTSGRWTAGDRIENTAPSVKGTSGSRYIVLGWCRLTTGSNNVLNTDWVQMISYTGN</sequence>
<protein>
    <recommendedName>
        <fullName evidence="3">Pectate lyase superfamily protein domain-containing protein</fullName>
    </recommendedName>
</protein>
<name>A0ABR5N4M2_BRECH</name>
<dbReference type="RefSeq" id="WP_055744651.1">
    <property type="nucleotide sequence ID" value="NZ_LJJB01000010.1"/>
</dbReference>
<evidence type="ECO:0000313" key="1">
    <source>
        <dbReference type="EMBL" id="KQL45589.1"/>
    </source>
</evidence>
<gene>
    <name evidence="1" type="ORF">AN963_11025</name>
</gene>
<evidence type="ECO:0000313" key="2">
    <source>
        <dbReference type="Proteomes" id="UP000051063"/>
    </source>
</evidence>
<organism evidence="1 2">
    <name type="scientific">Brevibacillus choshinensis</name>
    <dbReference type="NCBI Taxonomy" id="54911"/>
    <lineage>
        <taxon>Bacteria</taxon>
        <taxon>Bacillati</taxon>
        <taxon>Bacillota</taxon>
        <taxon>Bacilli</taxon>
        <taxon>Bacillales</taxon>
        <taxon>Paenibacillaceae</taxon>
        <taxon>Brevibacillus</taxon>
    </lineage>
</organism>
<keyword evidence="2" id="KW-1185">Reference proteome</keyword>
<accession>A0ABR5N4M2</accession>
<proteinExistence type="predicted"/>
<evidence type="ECO:0008006" key="3">
    <source>
        <dbReference type="Google" id="ProtNLM"/>
    </source>
</evidence>
<dbReference type="EMBL" id="LJJB01000010">
    <property type="protein sequence ID" value="KQL45589.1"/>
    <property type="molecule type" value="Genomic_DNA"/>
</dbReference>